<reference evidence="2" key="1">
    <citation type="journal article" date="2021" name="IMA Fungus">
        <title>Genomic characterization of three marine fungi, including Emericellopsis atlantica sp. nov. with signatures of a generalist lifestyle and marine biomass degradation.</title>
        <authorList>
            <person name="Hagestad O.C."/>
            <person name="Hou L."/>
            <person name="Andersen J.H."/>
            <person name="Hansen E.H."/>
            <person name="Altermark B."/>
            <person name="Li C."/>
            <person name="Kuhnert E."/>
            <person name="Cox R.J."/>
            <person name="Crous P.W."/>
            <person name="Spatafora J.W."/>
            <person name="Lail K."/>
            <person name="Amirebrahimi M."/>
            <person name="Lipzen A."/>
            <person name="Pangilinan J."/>
            <person name="Andreopoulos W."/>
            <person name="Hayes R.D."/>
            <person name="Ng V."/>
            <person name="Grigoriev I.V."/>
            <person name="Jackson S.A."/>
            <person name="Sutton T.D.S."/>
            <person name="Dobson A.D.W."/>
            <person name="Rama T."/>
        </authorList>
    </citation>
    <scope>NUCLEOTIDE SEQUENCE</scope>
    <source>
        <strain evidence="2">TRa018bII</strain>
    </source>
</reference>
<gene>
    <name evidence="2" type="ORF">BJ875DRAFT_55006</name>
</gene>
<organism evidence="2 3">
    <name type="scientific">Amylocarpus encephaloides</name>
    <dbReference type="NCBI Taxonomy" id="45428"/>
    <lineage>
        <taxon>Eukaryota</taxon>
        <taxon>Fungi</taxon>
        <taxon>Dikarya</taxon>
        <taxon>Ascomycota</taxon>
        <taxon>Pezizomycotina</taxon>
        <taxon>Leotiomycetes</taxon>
        <taxon>Helotiales</taxon>
        <taxon>Helotiales incertae sedis</taxon>
        <taxon>Amylocarpus</taxon>
    </lineage>
</organism>
<evidence type="ECO:0000313" key="2">
    <source>
        <dbReference type="EMBL" id="KAG9233115.1"/>
    </source>
</evidence>
<dbReference type="GO" id="GO:0003676">
    <property type="term" value="F:nucleic acid binding"/>
    <property type="evidence" value="ECO:0007669"/>
    <property type="project" value="InterPro"/>
</dbReference>
<dbReference type="AlphaFoldDB" id="A0A9P8C4E8"/>
<comment type="caution">
    <text evidence="2">The sequence shown here is derived from an EMBL/GenBank/DDBJ whole genome shotgun (WGS) entry which is preliminary data.</text>
</comment>
<sequence length="403" mass="45443">MMGCSCSTPESQEPLTPIPKRDRTFKVNDSSGGNRWEHVHTPQLGITRYMPFRDASKEEVQFNGRVGDGFEMGDGSMNVKNPRDEYLAIEISAIRTGNGSRNSPFLTTYGIFWGRNSSYNRNMTISKEFTQSPRNALLCALQTIMSLLLLEETQVATGKHVVIITSSEYIYHALTDHIYTWHDQSNYYSGEGQMILLARRFKRVHKAIHEAFTSKAIDVRFQLVDKSGSKGAKGLAQLAQRSPATFASPNELPMHPHLPWKHAHKFASLHATPNAEVIFKSNQIIGRLKMPLTRDNAFLDSYVSFLICGNLLGPYDQVGLIKYFNKRFGPDWRDTIKTKKDKLRDTLAKLKLGLDAMPVAERQNPGFVAIYERSAEIGRILLRIEKGKILRMKGCLAVGVVFS</sequence>
<evidence type="ECO:0008006" key="4">
    <source>
        <dbReference type="Google" id="ProtNLM"/>
    </source>
</evidence>
<dbReference type="Proteomes" id="UP000824998">
    <property type="component" value="Unassembled WGS sequence"/>
</dbReference>
<dbReference type="SUPFAM" id="SSF53098">
    <property type="entry name" value="Ribonuclease H-like"/>
    <property type="match status" value="1"/>
</dbReference>
<accession>A0A9P8C4E8</accession>
<keyword evidence="3" id="KW-1185">Reference proteome</keyword>
<feature type="compositionally biased region" description="Polar residues" evidence="1">
    <location>
        <begin position="1"/>
        <end position="14"/>
    </location>
</feature>
<evidence type="ECO:0000256" key="1">
    <source>
        <dbReference type="SAM" id="MobiDB-lite"/>
    </source>
</evidence>
<dbReference type="Gene3D" id="3.30.420.10">
    <property type="entry name" value="Ribonuclease H-like superfamily/Ribonuclease H"/>
    <property type="match status" value="1"/>
</dbReference>
<proteinExistence type="predicted"/>
<dbReference type="InterPro" id="IPR036397">
    <property type="entry name" value="RNaseH_sf"/>
</dbReference>
<protein>
    <recommendedName>
        <fullName evidence="4">RNase H type-1 domain-containing protein</fullName>
    </recommendedName>
</protein>
<dbReference type="InterPro" id="IPR012337">
    <property type="entry name" value="RNaseH-like_sf"/>
</dbReference>
<feature type="region of interest" description="Disordered" evidence="1">
    <location>
        <begin position="1"/>
        <end position="37"/>
    </location>
</feature>
<evidence type="ECO:0000313" key="3">
    <source>
        <dbReference type="Proteomes" id="UP000824998"/>
    </source>
</evidence>
<dbReference type="OrthoDB" id="245563at2759"/>
<name>A0A9P8C4E8_9HELO</name>
<dbReference type="EMBL" id="MU251514">
    <property type="protein sequence ID" value="KAG9233115.1"/>
    <property type="molecule type" value="Genomic_DNA"/>
</dbReference>